<reference evidence="2" key="1">
    <citation type="submission" date="2020-02" db="EMBL/GenBank/DDBJ databases">
        <authorList>
            <person name="Gao J."/>
            <person name="Sun J."/>
        </authorList>
    </citation>
    <scope>NUCLEOTIDE SEQUENCE</scope>
    <source>
        <strain evidence="2">602-2</strain>
    </source>
</reference>
<dbReference type="EMBL" id="JAAKGT010000001">
    <property type="protein sequence ID" value="NGM48418.1"/>
    <property type="molecule type" value="Genomic_DNA"/>
</dbReference>
<protein>
    <submittedName>
        <fullName evidence="2">Enoyl-CoA hydratase/isomerase</fullName>
    </submittedName>
</protein>
<dbReference type="RefSeq" id="WP_165255671.1">
    <property type="nucleotide sequence ID" value="NZ_JAAKGT010000001.1"/>
</dbReference>
<sequence length="270" mass="28053">MANATYDKIRLEAQDGVAVITLSDPATLNAASPEVARELAQAFGAVAAGQVEARAVILTGEGRGFCSGANLSAGATAGRPMDPDGKPDAGAALESVYNPLMTLLRDFPLPIVTAVNGPAAGIGCSLALIGDIVVAADSAYFLQAFRRIGLVPDGGSTYLLPRLVGKARAMEMMLLGDKIPAATALDWGLINRCVADADLMPTALGLARTLAEGPASLGAIRRLVWDSLDADWIGQLHAERHAQRACGKSEDFIEGVSAFLQKRPAAFKGR</sequence>
<evidence type="ECO:0000313" key="2">
    <source>
        <dbReference type="EMBL" id="NGM48418.1"/>
    </source>
</evidence>
<dbReference type="InterPro" id="IPR001753">
    <property type="entry name" value="Enoyl-CoA_hydra/iso"/>
</dbReference>
<proteinExistence type="inferred from homology"/>
<dbReference type="InterPro" id="IPR014748">
    <property type="entry name" value="Enoyl-CoA_hydra_C"/>
</dbReference>
<dbReference type="GO" id="GO:0016853">
    <property type="term" value="F:isomerase activity"/>
    <property type="evidence" value="ECO:0007669"/>
    <property type="project" value="UniProtKB-KW"/>
</dbReference>
<dbReference type="InterPro" id="IPR029045">
    <property type="entry name" value="ClpP/crotonase-like_dom_sf"/>
</dbReference>
<organism evidence="2">
    <name type="scientific">Caulobacter sp. 602-2</name>
    <dbReference type="NCBI Taxonomy" id="2710887"/>
    <lineage>
        <taxon>Bacteria</taxon>
        <taxon>Pseudomonadati</taxon>
        <taxon>Pseudomonadota</taxon>
        <taxon>Alphaproteobacteria</taxon>
        <taxon>Caulobacterales</taxon>
        <taxon>Caulobacteraceae</taxon>
        <taxon>Caulobacter</taxon>
    </lineage>
</organism>
<comment type="caution">
    <text evidence="2">The sequence shown here is derived from an EMBL/GenBank/DDBJ whole genome shotgun (WGS) entry which is preliminary data.</text>
</comment>
<accession>A0A6G4QTY3</accession>
<gene>
    <name evidence="2" type="ORF">G5B46_02235</name>
</gene>
<dbReference type="AlphaFoldDB" id="A0A6G4QTY3"/>
<dbReference type="PANTHER" id="PTHR43459">
    <property type="entry name" value="ENOYL-COA HYDRATASE"/>
    <property type="match status" value="1"/>
</dbReference>
<comment type="similarity">
    <text evidence="1">Belongs to the enoyl-CoA hydratase/isomerase family.</text>
</comment>
<dbReference type="PANTHER" id="PTHR43459:SF1">
    <property type="entry name" value="EG:BACN32G11.4 PROTEIN"/>
    <property type="match status" value="1"/>
</dbReference>
<dbReference type="CDD" id="cd06558">
    <property type="entry name" value="crotonase-like"/>
    <property type="match status" value="1"/>
</dbReference>
<dbReference type="SUPFAM" id="SSF52096">
    <property type="entry name" value="ClpP/crotonase"/>
    <property type="match status" value="1"/>
</dbReference>
<dbReference type="Pfam" id="PF00378">
    <property type="entry name" value="ECH_1"/>
    <property type="match status" value="1"/>
</dbReference>
<dbReference type="Gene3D" id="1.10.12.10">
    <property type="entry name" value="Lyase 2-enoyl-coa Hydratase, Chain A, domain 2"/>
    <property type="match status" value="1"/>
</dbReference>
<keyword evidence="2" id="KW-0413">Isomerase</keyword>
<dbReference type="Gene3D" id="3.90.226.10">
    <property type="entry name" value="2-enoyl-CoA Hydratase, Chain A, domain 1"/>
    <property type="match status" value="1"/>
</dbReference>
<name>A0A6G4QTY3_9CAUL</name>
<evidence type="ECO:0000256" key="1">
    <source>
        <dbReference type="ARBA" id="ARBA00005254"/>
    </source>
</evidence>
<dbReference type="NCBIfam" id="NF004635">
    <property type="entry name" value="PRK05981.1"/>
    <property type="match status" value="1"/>
</dbReference>